<evidence type="ECO:0000313" key="2">
    <source>
        <dbReference type="Proteomes" id="UP001469553"/>
    </source>
</evidence>
<name>A0ABV0XP36_9TELE</name>
<protein>
    <submittedName>
        <fullName evidence="1">Uncharacterized protein</fullName>
    </submittedName>
</protein>
<evidence type="ECO:0000313" key="1">
    <source>
        <dbReference type="EMBL" id="MEQ2283210.1"/>
    </source>
</evidence>
<proteinExistence type="predicted"/>
<dbReference type="Proteomes" id="UP001469553">
    <property type="component" value="Unassembled WGS sequence"/>
</dbReference>
<keyword evidence="2" id="KW-1185">Reference proteome</keyword>
<organism evidence="1 2">
    <name type="scientific">Ameca splendens</name>
    <dbReference type="NCBI Taxonomy" id="208324"/>
    <lineage>
        <taxon>Eukaryota</taxon>
        <taxon>Metazoa</taxon>
        <taxon>Chordata</taxon>
        <taxon>Craniata</taxon>
        <taxon>Vertebrata</taxon>
        <taxon>Euteleostomi</taxon>
        <taxon>Actinopterygii</taxon>
        <taxon>Neopterygii</taxon>
        <taxon>Teleostei</taxon>
        <taxon>Neoteleostei</taxon>
        <taxon>Acanthomorphata</taxon>
        <taxon>Ovalentaria</taxon>
        <taxon>Atherinomorphae</taxon>
        <taxon>Cyprinodontiformes</taxon>
        <taxon>Goodeidae</taxon>
        <taxon>Ameca</taxon>
    </lineage>
</organism>
<sequence length="126" mass="14036">MTLFDPVEELCLFGSKETLARCLSCQLCSRVRMKEIDSLERGCFYTGIGIMGSSLLPLSLAVPEVGQMQFILKVPEKSVPHLDLLIHGCGSQQLNWINICLLLDDLLKHATYATYSMMVPKMRGPS</sequence>
<dbReference type="EMBL" id="JAHRIP010009892">
    <property type="protein sequence ID" value="MEQ2283210.1"/>
    <property type="molecule type" value="Genomic_DNA"/>
</dbReference>
<accession>A0ABV0XP36</accession>
<gene>
    <name evidence="1" type="ORF">AMECASPLE_008936</name>
</gene>
<comment type="caution">
    <text evidence="1">The sequence shown here is derived from an EMBL/GenBank/DDBJ whole genome shotgun (WGS) entry which is preliminary data.</text>
</comment>
<reference evidence="1 2" key="1">
    <citation type="submission" date="2021-06" db="EMBL/GenBank/DDBJ databases">
        <authorList>
            <person name="Palmer J.M."/>
        </authorList>
    </citation>
    <scope>NUCLEOTIDE SEQUENCE [LARGE SCALE GENOMIC DNA]</scope>
    <source>
        <strain evidence="1 2">AS_MEX2019</strain>
        <tissue evidence="1">Muscle</tissue>
    </source>
</reference>